<dbReference type="Proteomes" id="UP000235392">
    <property type="component" value="Unassembled WGS sequence"/>
</dbReference>
<comment type="caution">
    <text evidence="4">The sequence shown here is derived from an EMBL/GenBank/DDBJ whole genome shotgun (WGS) entry which is preliminary data.</text>
</comment>
<organism evidence="4 6">
    <name type="scientific">Puccinia coronata f. sp. avenae</name>
    <dbReference type="NCBI Taxonomy" id="200324"/>
    <lineage>
        <taxon>Eukaryota</taxon>
        <taxon>Fungi</taxon>
        <taxon>Dikarya</taxon>
        <taxon>Basidiomycota</taxon>
        <taxon>Pucciniomycotina</taxon>
        <taxon>Pucciniomycetes</taxon>
        <taxon>Pucciniales</taxon>
        <taxon>Pucciniaceae</taxon>
        <taxon>Puccinia</taxon>
    </lineage>
</organism>
<dbReference type="EMBL" id="PGCJ01000031">
    <property type="protein sequence ID" value="PLW55544.1"/>
    <property type="molecule type" value="Genomic_DNA"/>
</dbReference>
<evidence type="ECO:0000313" key="4">
    <source>
        <dbReference type="EMBL" id="PLW39127.1"/>
    </source>
</evidence>
<dbReference type="EMBL" id="PGCI01001200">
    <property type="protein sequence ID" value="PLW06649.1"/>
    <property type="molecule type" value="Genomic_DNA"/>
</dbReference>
<reference evidence="6 7" key="1">
    <citation type="submission" date="2017-11" db="EMBL/GenBank/DDBJ databases">
        <title>De novo assembly and phasing of dikaryotic genomes from two isolates of Puccinia coronata f. sp. avenae, the causal agent of oat crown rust.</title>
        <authorList>
            <person name="Miller M.E."/>
            <person name="Zhang Y."/>
            <person name="Omidvar V."/>
            <person name="Sperschneider J."/>
            <person name="Schwessinger B."/>
            <person name="Raley C."/>
            <person name="Palmer J.M."/>
            <person name="Garnica D."/>
            <person name="Upadhyaya N."/>
            <person name="Rathjen J."/>
            <person name="Taylor J.M."/>
            <person name="Park R.F."/>
            <person name="Dodds P.N."/>
            <person name="Hirsch C.D."/>
            <person name="Kianian S.F."/>
            <person name="Figueroa M."/>
        </authorList>
    </citation>
    <scope>NUCLEOTIDE SEQUENCE [LARGE SCALE GENOMIC DNA]</scope>
    <source>
        <strain evidence="4">12NC29</strain>
        <strain evidence="1">12SD80</strain>
    </source>
</reference>
<dbReference type="EMBL" id="PGCJ01000198">
    <property type="protein sequence ID" value="PLW39127.1"/>
    <property type="molecule type" value="Genomic_DNA"/>
</dbReference>
<protein>
    <submittedName>
        <fullName evidence="4">Uncharacterized protein</fullName>
    </submittedName>
</protein>
<proteinExistence type="predicted"/>
<keyword evidence="6" id="KW-1185">Reference proteome</keyword>
<evidence type="ECO:0000313" key="1">
    <source>
        <dbReference type="EMBL" id="PLW06649.1"/>
    </source>
</evidence>
<evidence type="ECO:0000313" key="2">
    <source>
        <dbReference type="EMBL" id="PLW15377.1"/>
    </source>
</evidence>
<evidence type="ECO:0000313" key="5">
    <source>
        <dbReference type="EMBL" id="PLW55544.1"/>
    </source>
</evidence>
<evidence type="ECO:0000313" key="6">
    <source>
        <dbReference type="Proteomes" id="UP000235388"/>
    </source>
</evidence>
<name>A0A2N5UNE3_9BASI</name>
<gene>
    <name evidence="5" type="ORF">PCANC_02146</name>
    <name evidence="4" type="ORF">PCANC_12608</name>
    <name evidence="2" type="ORF">PCANC_20477</name>
    <name evidence="3" type="ORF">PCASD_13862</name>
    <name evidence="1" type="ORF">PCASD_23205</name>
</gene>
<dbReference type="AlphaFoldDB" id="A0A2N5UNE3"/>
<dbReference type="EMBL" id="PGCJ01000897">
    <property type="protein sequence ID" value="PLW15377.1"/>
    <property type="molecule type" value="Genomic_DNA"/>
</dbReference>
<evidence type="ECO:0000313" key="7">
    <source>
        <dbReference type="Proteomes" id="UP000235392"/>
    </source>
</evidence>
<accession>A0A2N5UNE3</accession>
<evidence type="ECO:0000313" key="3">
    <source>
        <dbReference type="EMBL" id="PLW33927.1"/>
    </source>
</evidence>
<dbReference type="Proteomes" id="UP000235388">
    <property type="component" value="Unassembled WGS sequence"/>
</dbReference>
<dbReference type="EMBL" id="PGCI01000209">
    <property type="protein sequence ID" value="PLW33927.1"/>
    <property type="molecule type" value="Genomic_DNA"/>
</dbReference>
<sequence length="67" mass="7259">MTCGSCDPQFSTRPAPIAFGTSRRGASDYMAAAKAAEMTRAARAMMGVTDGSRTRDIDIFQVLQWLL</sequence>